<dbReference type="Pfam" id="PF14310">
    <property type="entry name" value="Fn3-like"/>
    <property type="match status" value="1"/>
</dbReference>
<keyword evidence="5 8" id="KW-0378">Hydrolase</keyword>
<dbReference type="InterPro" id="IPR013783">
    <property type="entry name" value="Ig-like_fold"/>
</dbReference>
<proteinExistence type="inferred from homology"/>
<accession>A0ABP7B199</accession>
<organism evidence="8 9">
    <name type="scientific">Microbacterium awajiense</name>
    <dbReference type="NCBI Taxonomy" id="415214"/>
    <lineage>
        <taxon>Bacteria</taxon>
        <taxon>Bacillati</taxon>
        <taxon>Actinomycetota</taxon>
        <taxon>Actinomycetes</taxon>
        <taxon>Micrococcales</taxon>
        <taxon>Microbacteriaceae</taxon>
        <taxon>Microbacterium</taxon>
    </lineage>
</organism>
<keyword evidence="9" id="KW-1185">Reference proteome</keyword>
<feature type="domain" description="Fibronectin type III-like" evidence="7">
    <location>
        <begin position="668"/>
        <end position="737"/>
    </location>
</feature>
<comment type="catalytic activity">
    <reaction evidence="1">
        <text>Hydrolysis of terminal, non-reducing beta-D-glucosyl residues with release of beta-D-glucose.</text>
        <dbReference type="EC" id="3.2.1.21"/>
    </reaction>
</comment>
<comment type="similarity">
    <text evidence="2">Belongs to the glycosyl hydrolase 3 family.</text>
</comment>
<keyword evidence="6" id="KW-0326">Glycosidase</keyword>
<evidence type="ECO:0000256" key="2">
    <source>
        <dbReference type="ARBA" id="ARBA00005336"/>
    </source>
</evidence>
<dbReference type="EMBL" id="BAAAYU010000005">
    <property type="protein sequence ID" value="GAA3644454.1"/>
    <property type="molecule type" value="Genomic_DNA"/>
</dbReference>
<dbReference type="RefSeq" id="WP_344740128.1">
    <property type="nucleotide sequence ID" value="NZ_BAAAYU010000005.1"/>
</dbReference>
<evidence type="ECO:0000313" key="8">
    <source>
        <dbReference type="EMBL" id="GAA3644454.1"/>
    </source>
</evidence>
<dbReference type="GO" id="GO:0016787">
    <property type="term" value="F:hydrolase activity"/>
    <property type="evidence" value="ECO:0007669"/>
    <property type="project" value="UniProtKB-KW"/>
</dbReference>
<sequence>MTAAGTAALTYLDPAAAVADRIADLLARMTVAEKVGQMLQLDARADLEEQVLHQHVGSILHASPQRLVRAHELVAQTRLRIPLLVGEDCIHGHSFFSGATIFPTQLGMAASWDADLLERVARATAEEVSATGIHWTFSPVLCIARDLRWGRIDETFGEDPFLIGELASAMVRGYQGSGFDDETAILATAKHFAGYSETQGGRDASEADLSPRKLRSWFLPPFERVAREGCRTFMLGYQSIDGVPITINDWLLNDVLRGEWGYRGTLITDWDNVGRMVWEQRVQPDLAHAAAAAVKAGNDMVMTTPGFFQGALDAIEQGLLTESDLDRAVTRILLLKFEFGLFENPRHPDRARIEGSVGSAVHAELNLEAARRSLVLLRNDGTLPLLSETQTPPRRVAVLGPLADDAQTQLGDWAGSSGQADWIPEGQPREMITTVLDGLRTQVPDSWQVGYARGADILTLEPDPEGAYFPDGQPRPPVVHPSPVDEALIEDAVDLARCSDVAIVVVGDRIELVGEGRSTATLELMGAQIALLDAVAATGTPFVVVLLASKPLVLPPSVDAAAAVLWAASPGMQGGRAIADLLLGRIEPTGRLPISFARHAGQQPTYYNQIRGQHGDRYADLTQSPAFAFGEGMGYTTVEYSDAEVDPDGEMIRARVTVANTGSRPAREVVQAYVRDVVTSVSWADKELKAFRIVDLAPGEVRRVEVDIAVADCTIVDAAGRRVVEPGEFELLIGPSSRDAVLLTASFAVAEAGRAES</sequence>
<dbReference type="InterPro" id="IPR036881">
    <property type="entry name" value="Glyco_hydro_3_C_sf"/>
</dbReference>
<evidence type="ECO:0000259" key="7">
    <source>
        <dbReference type="SMART" id="SM01217"/>
    </source>
</evidence>
<protein>
    <recommendedName>
        <fullName evidence="3">beta-glucosidase</fullName>
        <ecNumber evidence="3">3.2.1.21</ecNumber>
    </recommendedName>
</protein>
<dbReference type="Gene3D" id="3.40.50.1700">
    <property type="entry name" value="Glycoside hydrolase family 3 C-terminal domain"/>
    <property type="match status" value="1"/>
</dbReference>
<dbReference type="PANTHER" id="PTHR30620">
    <property type="entry name" value="PERIPLASMIC BETA-GLUCOSIDASE-RELATED"/>
    <property type="match status" value="1"/>
</dbReference>
<dbReference type="InterPro" id="IPR051915">
    <property type="entry name" value="Cellulose_Degrad_GH3"/>
</dbReference>
<evidence type="ECO:0000256" key="6">
    <source>
        <dbReference type="ARBA" id="ARBA00023295"/>
    </source>
</evidence>
<evidence type="ECO:0000256" key="3">
    <source>
        <dbReference type="ARBA" id="ARBA00012744"/>
    </source>
</evidence>
<evidence type="ECO:0000256" key="5">
    <source>
        <dbReference type="ARBA" id="ARBA00022801"/>
    </source>
</evidence>
<name>A0ABP7B199_9MICO</name>
<evidence type="ECO:0000313" key="9">
    <source>
        <dbReference type="Proteomes" id="UP001501697"/>
    </source>
</evidence>
<dbReference type="Gene3D" id="3.20.20.300">
    <property type="entry name" value="Glycoside hydrolase, family 3, N-terminal domain"/>
    <property type="match status" value="1"/>
</dbReference>
<comment type="caution">
    <text evidence="8">The sequence shown here is derived from an EMBL/GenBank/DDBJ whole genome shotgun (WGS) entry which is preliminary data.</text>
</comment>
<dbReference type="InterPro" id="IPR026891">
    <property type="entry name" value="Fn3-like"/>
</dbReference>
<reference evidence="9" key="1">
    <citation type="journal article" date="2019" name="Int. J. Syst. Evol. Microbiol.">
        <title>The Global Catalogue of Microorganisms (GCM) 10K type strain sequencing project: providing services to taxonomists for standard genome sequencing and annotation.</title>
        <authorList>
            <consortium name="The Broad Institute Genomics Platform"/>
            <consortium name="The Broad Institute Genome Sequencing Center for Infectious Disease"/>
            <person name="Wu L."/>
            <person name="Ma J."/>
        </authorList>
    </citation>
    <scope>NUCLEOTIDE SEQUENCE [LARGE SCALE GENOMIC DNA]</scope>
    <source>
        <strain evidence="9">JCM 16544</strain>
    </source>
</reference>
<dbReference type="Gene3D" id="2.60.40.10">
    <property type="entry name" value="Immunoglobulins"/>
    <property type="match status" value="1"/>
</dbReference>
<dbReference type="SUPFAM" id="SSF52279">
    <property type="entry name" value="Beta-D-glucan exohydrolase, C-terminal domain"/>
    <property type="match status" value="1"/>
</dbReference>
<dbReference type="Proteomes" id="UP001501697">
    <property type="component" value="Unassembled WGS sequence"/>
</dbReference>
<keyword evidence="4" id="KW-0732">Signal</keyword>
<dbReference type="Pfam" id="PF00933">
    <property type="entry name" value="Glyco_hydro_3"/>
    <property type="match status" value="1"/>
</dbReference>
<dbReference type="PRINTS" id="PR00133">
    <property type="entry name" value="GLHYDRLASE3"/>
</dbReference>
<evidence type="ECO:0000256" key="1">
    <source>
        <dbReference type="ARBA" id="ARBA00000448"/>
    </source>
</evidence>
<dbReference type="InterPro" id="IPR002772">
    <property type="entry name" value="Glyco_hydro_3_C"/>
</dbReference>
<dbReference type="SMART" id="SM01217">
    <property type="entry name" value="Fn3_like"/>
    <property type="match status" value="1"/>
</dbReference>
<dbReference type="SUPFAM" id="SSF51445">
    <property type="entry name" value="(Trans)glycosidases"/>
    <property type="match status" value="1"/>
</dbReference>
<dbReference type="PANTHER" id="PTHR30620:SF16">
    <property type="entry name" value="LYSOSOMAL BETA GLUCOSIDASE"/>
    <property type="match status" value="1"/>
</dbReference>
<dbReference type="InterPro" id="IPR017853">
    <property type="entry name" value="GH"/>
</dbReference>
<dbReference type="InterPro" id="IPR036962">
    <property type="entry name" value="Glyco_hydro_3_N_sf"/>
</dbReference>
<dbReference type="Pfam" id="PF01915">
    <property type="entry name" value="Glyco_hydro_3_C"/>
    <property type="match status" value="1"/>
</dbReference>
<dbReference type="InterPro" id="IPR001764">
    <property type="entry name" value="Glyco_hydro_3_N"/>
</dbReference>
<dbReference type="EC" id="3.2.1.21" evidence="3"/>
<gene>
    <name evidence="8" type="ORF">GCM10022200_30690</name>
</gene>
<evidence type="ECO:0000256" key="4">
    <source>
        <dbReference type="ARBA" id="ARBA00022729"/>
    </source>
</evidence>